<dbReference type="InterPro" id="IPR051351">
    <property type="entry name" value="Ascorbate-PTS_EIIA_comp"/>
</dbReference>
<dbReference type="PROSITE" id="PS51099">
    <property type="entry name" value="PTS_EIIB_TYPE_2"/>
    <property type="match status" value="1"/>
</dbReference>
<dbReference type="Pfam" id="PF00874">
    <property type="entry name" value="PRD"/>
    <property type="match status" value="2"/>
</dbReference>
<feature type="domain" description="PTS EIIA type-2" evidence="12">
    <location>
        <begin position="543"/>
        <end position="683"/>
    </location>
</feature>
<dbReference type="Gene3D" id="3.40.930.10">
    <property type="entry name" value="Mannitol-specific EII, Chain A"/>
    <property type="match status" value="1"/>
</dbReference>
<organism evidence="15 16">
    <name type="scientific">Thermoactinomyces intermedius</name>
    <dbReference type="NCBI Taxonomy" id="2024"/>
    <lineage>
        <taxon>Bacteria</taxon>
        <taxon>Bacillati</taxon>
        <taxon>Bacillota</taxon>
        <taxon>Bacilli</taxon>
        <taxon>Bacillales</taxon>
        <taxon>Thermoactinomycetaceae</taxon>
        <taxon>Thermoactinomyces</taxon>
    </lineage>
</organism>
<dbReference type="PROSITE" id="PS51372">
    <property type="entry name" value="PRD_2"/>
    <property type="match status" value="2"/>
</dbReference>
<comment type="subcellular location">
    <subcellularLocation>
        <location evidence="1">Cytoplasm</location>
    </subcellularLocation>
</comment>
<gene>
    <name evidence="15" type="ORF">I8U20_13900</name>
</gene>
<evidence type="ECO:0000313" key="16">
    <source>
        <dbReference type="Proteomes" id="UP000633619"/>
    </source>
</evidence>
<dbReference type="InterPro" id="IPR016152">
    <property type="entry name" value="PTrfase/Anion_transptr"/>
</dbReference>
<evidence type="ECO:0000256" key="3">
    <source>
        <dbReference type="ARBA" id="ARBA00022490"/>
    </source>
</evidence>
<evidence type="ECO:0000259" key="12">
    <source>
        <dbReference type="PROSITE" id="PS51094"/>
    </source>
</evidence>
<keyword evidence="6" id="KW-0598">Phosphotransferase system</keyword>
<dbReference type="Proteomes" id="UP000633619">
    <property type="component" value="Unassembled WGS sequence"/>
</dbReference>
<feature type="domain" description="PTS EIIB type-2" evidence="13">
    <location>
        <begin position="401"/>
        <end position="488"/>
    </location>
</feature>
<reference evidence="15 16" key="1">
    <citation type="submission" date="2020-12" db="EMBL/GenBank/DDBJ databases">
        <title>WGS of Thermoactinomyces spp.</title>
        <authorList>
            <person name="Cheng K."/>
        </authorList>
    </citation>
    <scope>NUCLEOTIDE SEQUENCE [LARGE SCALE GENOMIC DNA]</scope>
    <source>
        <strain evidence="16">CICC 10671\DSM 43846</strain>
    </source>
</reference>
<evidence type="ECO:0000256" key="10">
    <source>
        <dbReference type="ARBA" id="ARBA00041175"/>
    </source>
</evidence>
<keyword evidence="4" id="KW-0597">Phosphoprotein</keyword>
<dbReference type="PROSITE" id="PS51094">
    <property type="entry name" value="PTS_EIIA_TYPE_2"/>
    <property type="match status" value="1"/>
</dbReference>
<dbReference type="InterPro" id="IPR011608">
    <property type="entry name" value="PRD"/>
</dbReference>
<dbReference type="Gene3D" id="1.10.10.10">
    <property type="entry name" value="Winged helix-like DNA-binding domain superfamily/Winged helix DNA-binding domain"/>
    <property type="match status" value="1"/>
</dbReference>
<sequence>MDLNKRCKRIFDELLSNPNVTSAELEKKFRLTKRQLGYSMDKINEWLMTNHLPVIERTRQGNFVISQSVYTTFHSIENATLLFNPTRITEEQRISLIIMMLLGSEEELSLKYFSYYLNVSKNTILHDLKKVQRILCEYGLKVRYSRKKGYVLEGKEFQIRRLLIHRTNHLLQTIHGEDWLRKITGIQNSQLEEFEKRIEKVESKLNLKFTDEKLRMMPYILIFILRRIQRGNFIDPFSIAYEELSNTKEYQATEEILKGYQDIPETDRLFITLHLLSTNVFSSDLTPEESIPDLVQAVDKMLRQFEKSACIYLEDREQLIEQLLQHIKPAYYRIKYQLTDHFHFQGAFSKEFRELHHLVRQATTPLKELIGCEIPGNETTYIAMLIGGWMKKQGKSIDRKIKAVVVCPQGVSVSKLMFHELRELFPEIIFLDYLSVREFMNYSLEFDLVFSSVRLETDKKLFLTKAFLGKQEKQRLRKQVMLEIHGYIPNSIDLDRVMQIISDYATIHDKPSLKEELGKYIDRDENSAILIPPHDQHELNLNELLTPEMITLADSVDSWEKAIQIGAEPLLKKRKITPGYIDAIIRYCKQDPYIVIGPDIAIPHAAPEDGVIDVGMSLLRVKDGVCYAQEYQIHLIIIIAAKDKHQHLHALMQLMKLAGSDEDRKRLIQADSVNQIYKIIRLYSAD</sequence>
<evidence type="ECO:0000256" key="7">
    <source>
        <dbReference type="ARBA" id="ARBA00022777"/>
    </source>
</evidence>
<name>A0A8I1A8J1_THEIN</name>
<comment type="caution">
    <text evidence="15">The sequence shown here is derived from an EMBL/GenBank/DDBJ whole genome shotgun (WGS) entry which is preliminary data.</text>
</comment>
<keyword evidence="2" id="KW-0813">Transport</keyword>
<dbReference type="GO" id="GO:0016301">
    <property type="term" value="F:kinase activity"/>
    <property type="evidence" value="ECO:0007669"/>
    <property type="project" value="UniProtKB-KW"/>
</dbReference>
<evidence type="ECO:0000259" key="13">
    <source>
        <dbReference type="PROSITE" id="PS51099"/>
    </source>
</evidence>
<dbReference type="SUPFAM" id="SSF63520">
    <property type="entry name" value="PTS-regulatory domain, PRD"/>
    <property type="match status" value="2"/>
</dbReference>
<evidence type="ECO:0000256" key="5">
    <source>
        <dbReference type="ARBA" id="ARBA00022679"/>
    </source>
</evidence>
<dbReference type="Gene3D" id="1.10.1790.10">
    <property type="entry name" value="PRD domain"/>
    <property type="match status" value="1"/>
</dbReference>
<dbReference type="InterPro" id="IPR007737">
    <property type="entry name" value="Mga_HTH"/>
</dbReference>
<dbReference type="EMBL" id="JAECVW010000015">
    <property type="protein sequence ID" value="MBH8596393.1"/>
    <property type="molecule type" value="Genomic_DNA"/>
</dbReference>
<comment type="function">
    <text evidence="9">The phosphoenolpyruvate-dependent sugar phosphotransferase system (sugar PTS), a major carbohydrate active transport system, catalyzes the phosphorylation of incoming sugar substrates concomitantly with their translocation across the cell membrane. The enzyme II UlaABC PTS system is involved in ascorbate transport.</text>
</comment>
<keyword evidence="3" id="KW-0963">Cytoplasm</keyword>
<dbReference type="CDD" id="cd05568">
    <property type="entry name" value="PTS_IIB_bgl_like"/>
    <property type="match status" value="1"/>
</dbReference>
<dbReference type="GO" id="GO:0005737">
    <property type="term" value="C:cytoplasm"/>
    <property type="evidence" value="ECO:0007669"/>
    <property type="project" value="UniProtKB-SubCell"/>
</dbReference>
<dbReference type="InterPro" id="IPR036634">
    <property type="entry name" value="PRD_sf"/>
</dbReference>
<evidence type="ECO:0000256" key="2">
    <source>
        <dbReference type="ARBA" id="ARBA00022448"/>
    </source>
</evidence>
<dbReference type="PANTHER" id="PTHR36203:SF1">
    <property type="entry name" value="ASCORBATE-SPECIFIC PTS SYSTEM EIIA COMPONENT"/>
    <property type="match status" value="1"/>
</dbReference>
<keyword evidence="5" id="KW-0808">Transferase</keyword>
<dbReference type="GO" id="GO:0008982">
    <property type="term" value="F:protein-N(PI)-phosphohistidine-sugar phosphotransferase activity"/>
    <property type="evidence" value="ECO:0007669"/>
    <property type="project" value="InterPro"/>
</dbReference>
<dbReference type="InterPro" id="IPR013011">
    <property type="entry name" value="PTS_EIIB_2"/>
</dbReference>
<evidence type="ECO:0000256" key="1">
    <source>
        <dbReference type="ARBA" id="ARBA00004496"/>
    </source>
</evidence>
<dbReference type="Pfam" id="PF00359">
    <property type="entry name" value="PTS_EIIA_2"/>
    <property type="match status" value="1"/>
</dbReference>
<dbReference type="SUPFAM" id="SSF55804">
    <property type="entry name" value="Phoshotransferase/anion transport protein"/>
    <property type="match status" value="1"/>
</dbReference>
<evidence type="ECO:0000256" key="11">
    <source>
        <dbReference type="ARBA" id="ARBA00042072"/>
    </source>
</evidence>
<dbReference type="Pfam" id="PF05043">
    <property type="entry name" value="Mga"/>
    <property type="match status" value="1"/>
</dbReference>
<protein>
    <recommendedName>
        <fullName evidence="10">Ascorbate-specific PTS system EIIA component</fullName>
    </recommendedName>
    <alternativeName>
        <fullName evidence="11">Ascorbate-specific phosphotransferase enzyme IIA component</fullName>
    </alternativeName>
</protein>
<feature type="domain" description="PRD" evidence="14">
    <location>
        <begin position="185"/>
        <end position="285"/>
    </location>
</feature>
<evidence type="ECO:0000259" key="14">
    <source>
        <dbReference type="PROSITE" id="PS51372"/>
    </source>
</evidence>
<dbReference type="GO" id="GO:0009401">
    <property type="term" value="P:phosphoenolpyruvate-dependent sugar phosphotransferase system"/>
    <property type="evidence" value="ECO:0007669"/>
    <property type="project" value="UniProtKB-KW"/>
</dbReference>
<evidence type="ECO:0000256" key="4">
    <source>
        <dbReference type="ARBA" id="ARBA00022553"/>
    </source>
</evidence>
<dbReference type="InterPro" id="IPR036388">
    <property type="entry name" value="WH-like_DNA-bd_sf"/>
</dbReference>
<dbReference type="AlphaFoldDB" id="A0A8I1A8J1"/>
<feature type="domain" description="PRD" evidence="14">
    <location>
        <begin position="289"/>
        <end position="396"/>
    </location>
</feature>
<dbReference type="PANTHER" id="PTHR36203">
    <property type="entry name" value="ASCORBATE-SPECIFIC PTS SYSTEM EIIA COMPONENT"/>
    <property type="match status" value="1"/>
</dbReference>
<evidence type="ECO:0000256" key="9">
    <source>
        <dbReference type="ARBA" id="ARBA00037387"/>
    </source>
</evidence>
<dbReference type="CDD" id="cd00211">
    <property type="entry name" value="PTS_IIA_fru"/>
    <property type="match status" value="1"/>
</dbReference>
<keyword evidence="16" id="KW-1185">Reference proteome</keyword>
<evidence type="ECO:0000313" key="15">
    <source>
        <dbReference type="EMBL" id="MBH8596393.1"/>
    </source>
</evidence>
<evidence type="ECO:0000256" key="8">
    <source>
        <dbReference type="ARBA" id="ARBA00023159"/>
    </source>
</evidence>
<keyword evidence="8" id="KW-0010">Activator</keyword>
<dbReference type="RefSeq" id="WP_181730702.1">
    <property type="nucleotide sequence ID" value="NZ_JACEIR010000001.1"/>
</dbReference>
<keyword evidence="7" id="KW-0418">Kinase</keyword>
<dbReference type="GO" id="GO:0006355">
    <property type="term" value="P:regulation of DNA-templated transcription"/>
    <property type="evidence" value="ECO:0007669"/>
    <property type="project" value="InterPro"/>
</dbReference>
<dbReference type="InterPro" id="IPR002178">
    <property type="entry name" value="PTS_EIIA_type-2_dom"/>
</dbReference>
<proteinExistence type="predicted"/>
<evidence type="ECO:0000256" key="6">
    <source>
        <dbReference type="ARBA" id="ARBA00022683"/>
    </source>
</evidence>
<accession>A0A8I1A8J1</accession>